<evidence type="ECO:0000313" key="2">
    <source>
        <dbReference type="Proteomes" id="UP001149821"/>
    </source>
</evidence>
<name>A0ABT5QKK3_9GAMM</name>
<sequence>MQFAGVITGDIVGSTTMDETSRRAALAVLEDVFSLFEESITGDIYRGDAFQVYTEQPELLLHIALAVRIRLLSLDMPSDVRLSLSVASATPRELPVRLANNSEAFLLSGRHLDGMTNERLVFSADEATLTEDVNLVLTLIDGYISSLTSKMALALRVWLENPGLSHAELAEKLGISRSAFTRIINRANYVRIDETCRWYANRVARYISEH</sequence>
<proteinExistence type="predicted"/>
<comment type="caution">
    <text evidence="1">The sequence shown here is derived from an EMBL/GenBank/DDBJ whole genome shotgun (WGS) entry which is preliminary data.</text>
</comment>
<dbReference type="SUPFAM" id="SSF55073">
    <property type="entry name" value="Nucleotide cyclase"/>
    <property type="match status" value="1"/>
</dbReference>
<accession>A0ABT5QKK3</accession>
<dbReference type="Pfam" id="PF13412">
    <property type="entry name" value="HTH_24"/>
    <property type="match status" value="1"/>
</dbReference>
<evidence type="ECO:0000313" key="1">
    <source>
        <dbReference type="EMBL" id="MDD1780826.1"/>
    </source>
</evidence>
<gene>
    <name evidence="1" type="ORF">LRP49_06385</name>
</gene>
<dbReference type="InterPro" id="IPR010982">
    <property type="entry name" value="Lambda_DNA-bd_dom_sf"/>
</dbReference>
<protein>
    <submittedName>
        <fullName evidence="1">Winged helix-turn-helix domain-containing protein</fullName>
    </submittedName>
</protein>
<dbReference type="Gene3D" id="1.10.260.40">
    <property type="entry name" value="lambda repressor-like DNA-binding domains"/>
    <property type="match status" value="1"/>
</dbReference>
<dbReference type="RefSeq" id="WP_274141021.1">
    <property type="nucleotide sequence ID" value="NZ_JAJUBB010000003.1"/>
</dbReference>
<dbReference type="InterPro" id="IPR029787">
    <property type="entry name" value="Nucleotide_cyclase"/>
</dbReference>
<dbReference type="CDD" id="cd00093">
    <property type="entry name" value="HTH_XRE"/>
    <property type="match status" value="1"/>
</dbReference>
<dbReference type="InterPro" id="IPR001387">
    <property type="entry name" value="Cro/C1-type_HTH"/>
</dbReference>
<reference evidence="1" key="1">
    <citation type="submission" date="2021-12" db="EMBL/GenBank/DDBJ databases">
        <title>Enterovibrio ZSDZ35 sp. nov. and Enterovibrio ZSDZ42 sp. nov., isolated from coastal seawater in Qingdao.</title>
        <authorList>
            <person name="Zhang P."/>
        </authorList>
    </citation>
    <scope>NUCLEOTIDE SEQUENCE</scope>
    <source>
        <strain evidence="1">ZSDZ35</strain>
    </source>
</reference>
<dbReference type="SUPFAM" id="SSF47413">
    <property type="entry name" value="lambda repressor-like DNA-binding domains"/>
    <property type="match status" value="1"/>
</dbReference>
<organism evidence="1 2">
    <name type="scientific">Enterovibrio qingdaonensis</name>
    <dbReference type="NCBI Taxonomy" id="2899818"/>
    <lineage>
        <taxon>Bacteria</taxon>
        <taxon>Pseudomonadati</taxon>
        <taxon>Pseudomonadota</taxon>
        <taxon>Gammaproteobacteria</taxon>
        <taxon>Vibrionales</taxon>
        <taxon>Vibrionaceae</taxon>
        <taxon>Enterovibrio</taxon>
    </lineage>
</organism>
<dbReference type="Proteomes" id="UP001149821">
    <property type="component" value="Unassembled WGS sequence"/>
</dbReference>
<dbReference type="EMBL" id="JAJUBB010000003">
    <property type="protein sequence ID" value="MDD1780826.1"/>
    <property type="molecule type" value="Genomic_DNA"/>
</dbReference>
<keyword evidence="2" id="KW-1185">Reference proteome</keyword>